<dbReference type="RefSeq" id="WP_014828930.1">
    <property type="nucleotide sequence ID" value="NC_018068.1"/>
</dbReference>
<proteinExistence type="predicted"/>
<gene>
    <name evidence="1" type="ordered locus">Desaci_4081</name>
</gene>
<dbReference type="Gene3D" id="3.40.50.300">
    <property type="entry name" value="P-loop containing nucleotide triphosphate hydrolases"/>
    <property type="match status" value="1"/>
</dbReference>
<name>I4DAX0_DESAJ</name>
<dbReference type="EMBL" id="CP003639">
    <property type="protein sequence ID" value="AFM42944.1"/>
    <property type="molecule type" value="Genomic_DNA"/>
</dbReference>
<accession>I4DAX0</accession>
<dbReference type="STRING" id="646529.Desaci_4081"/>
<reference evidence="1 2" key="1">
    <citation type="journal article" date="2012" name="J. Bacteriol.">
        <title>Complete genome sequences of Desulfosporosinus orientis DSM765T, Desulfosporosinus youngiae DSM17734T, Desulfosporosinus meridiei DSM13257T, and Desulfosporosinus acidiphilus DSM22704T.</title>
        <authorList>
            <person name="Pester M."/>
            <person name="Brambilla E."/>
            <person name="Alazard D."/>
            <person name="Rattei T."/>
            <person name="Weinmaier T."/>
            <person name="Han J."/>
            <person name="Lucas S."/>
            <person name="Lapidus A."/>
            <person name="Cheng J.F."/>
            <person name="Goodwin L."/>
            <person name="Pitluck S."/>
            <person name="Peters L."/>
            <person name="Ovchinnikova G."/>
            <person name="Teshima H."/>
            <person name="Detter J.C."/>
            <person name="Han C.S."/>
            <person name="Tapia R."/>
            <person name="Land M.L."/>
            <person name="Hauser L."/>
            <person name="Kyrpides N.C."/>
            <person name="Ivanova N.N."/>
            <person name="Pagani I."/>
            <person name="Huntmann M."/>
            <person name="Wei C.L."/>
            <person name="Davenport K.W."/>
            <person name="Daligault H."/>
            <person name="Chain P.S."/>
            <person name="Chen A."/>
            <person name="Mavromatis K."/>
            <person name="Markowitz V."/>
            <person name="Szeto E."/>
            <person name="Mikhailova N."/>
            <person name="Pati A."/>
            <person name="Wagner M."/>
            <person name="Woyke T."/>
            <person name="Ollivier B."/>
            <person name="Klenk H.P."/>
            <person name="Spring S."/>
            <person name="Loy A."/>
        </authorList>
    </citation>
    <scope>NUCLEOTIDE SEQUENCE [LARGE SCALE GENOMIC DNA]</scope>
    <source>
        <strain evidence="2">DSM 22704 / JCM 16185 / SJ4</strain>
    </source>
</reference>
<dbReference type="AlphaFoldDB" id="I4DAX0"/>
<dbReference type="KEGG" id="dai:Desaci_4081"/>
<dbReference type="HOGENOM" id="CLU_1624447_0_0_9"/>
<dbReference type="InterPro" id="IPR027417">
    <property type="entry name" value="P-loop_NTPase"/>
</dbReference>
<dbReference type="OrthoDB" id="9810761at2"/>
<sequence length="163" mass="18782">MESLMGRTLYSRVSKDATCKVLSVSPGNKRVYFCEITECGIVDYQRLNEKEIWKYYHEANDQDLAPLLESLIKQSLKMPPDRICSSEIRDNEAAGIMLTVSDHPGVITTIHAGWSHKDWTDFLFNKMSKNGMTTLSRFLDDMDAAESQRFLYIEDTREICNQE</sequence>
<evidence type="ECO:0000313" key="1">
    <source>
        <dbReference type="EMBL" id="AFM42944.1"/>
    </source>
</evidence>
<protein>
    <submittedName>
        <fullName evidence="1">Flp pilus assembly protein, ATPase CpaF</fullName>
    </submittedName>
</protein>
<organism evidence="1 2">
    <name type="scientific">Desulfosporosinus acidiphilus (strain DSM 22704 / JCM 16185 / SJ4)</name>
    <dbReference type="NCBI Taxonomy" id="646529"/>
    <lineage>
        <taxon>Bacteria</taxon>
        <taxon>Bacillati</taxon>
        <taxon>Bacillota</taxon>
        <taxon>Clostridia</taxon>
        <taxon>Eubacteriales</taxon>
        <taxon>Desulfitobacteriaceae</taxon>
        <taxon>Desulfosporosinus</taxon>
    </lineage>
</organism>
<dbReference type="Proteomes" id="UP000002892">
    <property type="component" value="Chromosome"/>
</dbReference>
<evidence type="ECO:0000313" key="2">
    <source>
        <dbReference type="Proteomes" id="UP000002892"/>
    </source>
</evidence>
<keyword evidence="2" id="KW-1185">Reference proteome</keyword>